<organism evidence="2">
    <name type="scientific">Mytilinidion resinicola</name>
    <dbReference type="NCBI Taxonomy" id="574789"/>
    <lineage>
        <taxon>Eukaryota</taxon>
        <taxon>Fungi</taxon>
        <taxon>Dikarya</taxon>
        <taxon>Ascomycota</taxon>
        <taxon>Pezizomycotina</taxon>
        <taxon>Dothideomycetes</taxon>
        <taxon>Pleosporomycetidae</taxon>
        <taxon>Mytilinidiales</taxon>
        <taxon>Mytilinidiaceae</taxon>
        <taxon>Mytilinidion</taxon>
    </lineage>
</organism>
<reference evidence="2 4" key="1">
    <citation type="journal article" date="2020" name="Stud. Mycol.">
        <title>101 Dothideomycetes genomes: a test case for predicting lifestyles and emergence of pathogens.</title>
        <authorList>
            <person name="Haridas S."/>
            <person name="Albert R."/>
            <person name="Binder M."/>
            <person name="Bloem J."/>
            <person name="Labutti K."/>
            <person name="Salamov A."/>
            <person name="Andreopoulos B."/>
            <person name="Baker S."/>
            <person name="Barry K."/>
            <person name="Bills G."/>
            <person name="Bluhm B."/>
            <person name="Cannon C."/>
            <person name="Castanera R."/>
            <person name="Culley D."/>
            <person name="Daum C."/>
            <person name="Ezra D."/>
            <person name="Gonzalez J."/>
            <person name="Henrissat B."/>
            <person name="Kuo A."/>
            <person name="Liang C."/>
            <person name="Lipzen A."/>
            <person name="Lutzoni F."/>
            <person name="Magnuson J."/>
            <person name="Mondo S."/>
            <person name="Nolan M."/>
            <person name="Ohm R."/>
            <person name="Pangilinan J."/>
            <person name="Park H.-J."/>
            <person name="Ramirez L."/>
            <person name="Alfaro M."/>
            <person name="Sun H."/>
            <person name="Tritt A."/>
            <person name="Yoshinaga Y."/>
            <person name="Zwiers L.-H."/>
            <person name="Turgeon B."/>
            <person name="Goodwin S."/>
            <person name="Spatafora J."/>
            <person name="Crous P."/>
            <person name="Grigoriev I."/>
        </authorList>
    </citation>
    <scope>NUCLEOTIDE SEQUENCE</scope>
    <source>
        <strain evidence="2 4">CBS 304.34</strain>
    </source>
</reference>
<reference evidence="4" key="3">
    <citation type="submission" date="2025-04" db="UniProtKB">
        <authorList>
            <consortium name="RefSeq"/>
        </authorList>
    </citation>
    <scope>IDENTIFICATION</scope>
    <source>
        <strain evidence="4">CBS 304.34</strain>
    </source>
</reference>
<dbReference type="InterPro" id="IPR001810">
    <property type="entry name" value="F-box_dom"/>
</dbReference>
<dbReference type="AlphaFoldDB" id="A0A6A6YDS6"/>
<dbReference type="Gene3D" id="1.20.1280.50">
    <property type="match status" value="1"/>
</dbReference>
<feature type="domain" description="F-box" evidence="1">
    <location>
        <begin position="6"/>
        <end position="52"/>
    </location>
</feature>
<dbReference type="OrthoDB" id="5139943at2759"/>
<reference evidence="4" key="2">
    <citation type="submission" date="2020-04" db="EMBL/GenBank/DDBJ databases">
        <authorList>
            <consortium name="NCBI Genome Project"/>
        </authorList>
    </citation>
    <scope>NUCLEOTIDE SEQUENCE</scope>
    <source>
        <strain evidence="4">CBS 304.34</strain>
    </source>
</reference>
<dbReference type="SMART" id="SM00256">
    <property type="entry name" value="FBOX"/>
    <property type="match status" value="1"/>
</dbReference>
<dbReference type="SUPFAM" id="SSF81383">
    <property type="entry name" value="F-box domain"/>
    <property type="match status" value="1"/>
</dbReference>
<sequence>MATSNHPKLDTLPVELLQRIAGFLPCSSALRLIQVSRALRNACNDHFVFKDIARTSHLGFNPPNSVSVALLEGKSILETKQAAFAVENAVDWYTASKGFDPSGMPDPKTQTCLYLLANPAEWKQIRLWLPQLIALHHPCALQLNPVGIWEYLKLFQGVTWGQERGFCSLAFSFIAAVLEQNAVFEASSWEVRHNILTRAVEGLEDMIFLNFHRPNSGFNQISTFLDMNQYHYSMAVIAQYARGMINSPENTSRWGVPLPQPSRIPFHKFMDMPRLMHLCEDPEDVNLFPHIDFVNLWRSGFLCSGEWVGYYSYDRMNRSSDIPWIDPPMRSIVFSPRADIGVGAIESLTGVDSIGPFTLMGHLSEMPRGRVALHMTKSYYFPFQGGNPTHSWEWEAFLTPFGIVGAWGGTNPDAAKGHIWLWKMEWCSEDWLSS</sequence>
<evidence type="ECO:0000313" key="3">
    <source>
        <dbReference type="Proteomes" id="UP000504636"/>
    </source>
</evidence>
<dbReference type="GeneID" id="54461448"/>
<evidence type="ECO:0000313" key="4">
    <source>
        <dbReference type="RefSeq" id="XP_033573672.1"/>
    </source>
</evidence>
<evidence type="ECO:0000313" key="2">
    <source>
        <dbReference type="EMBL" id="KAF2806708.1"/>
    </source>
</evidence>
<name>A0A6A6YDS6_9PEZI</name>
<keyword evidence="3" id="KW-1185">Reference proteome</keyword>
<dbReference type="PROSITE" id="PS50181">
    <property type="entry name" value="FBOX"/>
    <property type="match status" value="1"/>
</dbReference>
<gene>
    <name evidence="2 4" type="ORF">BDZ99DRAFT_465503</name>
</gene>
<protein>
    <recommendedName>
        <fullName evidence="1">F-box domain-containing protein</fullName>
    </recommendedName>
</protein>
<dbReference type="Pfam" id="PF12937">
    <property type="entry name" value="F-box-like"/>
    <property type="match status" value="1"/>
</dbReference>
<dbReference type="InterPro" id="IPR036047">
    <property type="entry name" value="F-box-like_dom_sf"/>
</dbReference>
<dbReference type="EMBL" id="MU003706">
    <property type="protein sequence ID" value="KAF2806708.1"/>
    <property type="molecule type" value="Genomic_DNA"/>
</dbReference>
<dbReference type="RefSeq" id="XP_033573672.1">
    <property type="nucleotide sequence ID" value="XM_033720555.1"/>
</dbReference>
<proteinExistence type="predicted"/>
<dbReference type="CDD" id="cd09917">
    <property type="entry name" value="F-box_SF"/>
    <property type="match status" value="1"/>
</dbReference>
<evidence type="ECO:0000259" key="1">
    <source>
        <dbReference type="PROSITE" id="PS50181"/>
    </source>
</evidence>
<dbReference type="Proteomes" id="UP000504636">
    <property type="component" value="Unplaced"/>
</dbReference>
<accession>A0A6A6YDS6</accession>